<evidence type="ECO:0000313" key="4">
    <source>
        <dbReference type="EMBL" id="KAK3220436.1"/>
    </source>
</evidence>
<reference evidence="4" key="1">
    <citation type="journal article" date="2023" name="Plant J.">
        <title>Genome sequences and population genomics provide insights into the demographic history, inbreeding, and mutation load of two 'living fossil' tree species of Dipteronia.</title>
        <authorList>
            <person name="Feng Y."/>
            <person name="Comes H.P."/>
            <person name="Chen J."/>
            <person name="Zhu S."/>
            <person name="Lu R."/>
            <person name="Zhang X."/>
            <person name="Li P."/>
            <person name="Qiu J."/>
            <person name="Olsen K.M."/>
            <person name="Qiu Y."/>
        </authorList>
    </citation>
    <scope>NUCLEOTIDE SEQUENCE</scope>
    <source>
        <strain evidence="4">NBL</strain>
    </source>
</reference>
<dbReference type="GO" id="GO:0016020">
    <property type="term" value="C:membrane"/>
    <property type="evidence" value="ECO:0007669"/>
    <property type="project" value="TreeGrafter"/>
</dbReference>
<dbReference type="GO" id="GO:0005737">
    <property type="term" value="C:cytoplasm"/>
    <property type="evidence" value="ECO:0007669"/>
    <property type="project" value="TreeGrafter"/>
</dbReference>
<feature type="domain" description="Peptidase M1 membrane alanine aminopeptidase" evidence="2">
    <location>
        <begin position="47"/>
        <end position="145"/>
    </location>
</feature>
<accession>A0AAE0ALQ9</accession>
<dbReference type="AlphaFoldDB" id="A0AAE0ALQ9"/>
<evidence type="ECO:0000259" key="2">
    <source>
        <dbReference type="Pfam" id="PF01433"/>
    </source>
</evidence>
<evidence type="ECO:0000256" key="1">
    <source>
        <dbReference type="ARBA" id="ARBA00010136"/>
    </source>
</evidence>
<dbReference type="SUPFAM" id="SSF55486">
    <property type="entry name" value="Metalloproteases ('zincins'), catalytic domain"/>
    <property type="match status" value="1"/>
</dbReference>
<dbReference type="GO" id="GO:0005615">
    <property type="term" value="C:extracellular space"/>
    <property type="evidence" value="ECO:0007669"/>
    <property type="project" value="TreeGrafter"/>
</dbReference>
<sequence>MKWPINGLEIWLQWNGGLICGLMRVLQHGLVIWPLTTCFQSGIYGLIFLEKLHGGLSLDALEQSHPVEVEVHHAHGVEQVFDDISYRKGSAVIRMLQGYLGDDIFQKSLSSYIKKYSWKNAKTEDLWRVISEESGVNINSLMNCWTKQKGYPVIYVKSKDHILEFEQSQFLSSGLHDDGEWTVPMTFALGSYDKRNNFLLESKFGTVDISEFFPTSDETLWIKVNVEQSGFYRVMYEDRLAAQLRKAVENNCLLATDKFGILDDMFALCVACKQPLSSLLLLMNAYKNEMDNKCY</sequence>
<feature type="domain" description="ERAP1-like C-terminal" evidence="3">
    <location>
        <begin position="221"/>
        <end position="291"/>
    </location>
</feature>
<dbReference type="Gene3D" id="2.60.40.1910">
    <property type="match status" value="1"/>
</dbReference>
<dbReference type="GO" id="GO:0006508">
    <property type="term" value="P:proteolysis"/>
    <property type="evidence" value="ECO:0007669"/>
    <property type="project" value="TreeGrafter"/>
</dbReference>
<comment type="caution">
    <text evidence="4">The sequence shown here is derived from an EMBL/GenBank/DDBJ whole genome shotgun (WGS) entry which is preliminary data.</text>
</comment>
<protein>
    <recommendedName>
        <fullName evidence="6">Aminopeptidase</fullName>
    </recommendedName>
</protein>
<dbReference type="Pfam" id="PF01433">
    <property type="entry name" value="Peptidase_M1"/>
    <property type="match status" value="1"/>
</dbReference>
<dbReference type="InterPro" id="IPR027268">
    <property type="entry name" value="Peptidase_M4/M1_CTD_sf"/>
</dbReference>
<dbReference type="PANTHER" id="PTHR11533:SF274">
    <property type="entry name" value="AMINOPEPTIDASE"/>
    <property type="match status" value="1"/>
</dbReference>
<gene>
    <name evidence="4" type="ORF">Dsin_014406</name>
</gene>
<organism evidence="4 5">
    <name type="scientific">Dipteronia sinensis</name>
    <dbReference type="NCBI Taxonomy" id="43782"/>
    <lineage>
        <taxon>Eukaryota</taxon>
        <taxon>Viridiplantae</taxon>
        <taxon>Streptophyta</taxon>
        <taxon>Embryophyta</taxon>
        <taxon>Tracheophyta</taxon>
        <taxon>Spermatophyta</taxon>
        <taxon>Magnoliopsida</taxon>
        <taxon>eudicotyledons</taxon>
        <taxon>Gunneridae</taxon>
        <taxon>Pentapetalae</taxon>
        <taxon>rosids</taxon>
        <taxon>malvids</taxon>
        <taxon>Sapindales</taxon>
        <taxon>Sapindaceae</taxon>
        <taxon>Hippocastanoideae</taxon>
        <taxon>Acereae</taxon>
        <taxon>Dipteronia</taxon>
    </lineage>
</organism>
<dbReference type="InterPro" id="IPR024571">
    <property type="entry name" value="ERAP1-like_C_dom"/>
</dbReference>
<dbReference type="InterPro" id="IPR050344">
    <property type="entry name" value="Peptidase_M1_aminopeptidases"/>
</dbReference>
<dbReference type="EMBL" id="JANJYJ010000004">
    <property type="protein sequence ID" value="KAK3220436.1"/>
    <property type="molecule type" value="Genomic_DNA"/>
</dbReference>
<dbReference type="Gene3D" id="1.10.390.10">
    <property type="entry name" value="Neutral Protease Domain 2"/>
    <property type="match status" value="1"/>
</dbReference>
<dbReference type="GO" id="GO:0008270">
    <property type="term" value="F:zinc ion binding"/>
    <property type="evidence" value="ECO:0007669"/>
    <property type="project" value="InterPro"/>
</dbReference>
<dbReference type="InterPro" id="IPR014782">
    <property type="entry name" value="Peptidase_M1_dom"/>
</dbReference>
<dbReference type="GO" id="GO:0042277">
    <property type="term" value="F:peptide binding"/>
    <property type="evidence" value="ECO:0007669"/>
    <property type="project" value="TreeGrafter"/>
</dbReference>
<dbReference type="Proteomes" id="UP001281410">
    <property type="component" value="Unassembled WGS sequence"/>
</dbReference>
<name>A0AAE0ALQ9_9ROSI</name>
<comment type="similarity">
    <text evidence="1">Belongs to the peptidase M1 family.</text>
</comment>
<dbReference type="GO" id="GO:0070006">
    <property type="term" value="F:metalloaminopeptidase activity"/>
    <property type="evidence" value="ECO:0007669"/>
    <property type="project" value="TreeGrafter"/>
</dbReference>
<evidence type="ECO:0008006" key="6">
    <source>
        <dbReference type="Google" id="ProtNLM"/>
    </source>
</evidence>
<proteinExistence type="inferred from homology"/>
<dbReference type="Pfam" id="PF11838">
    <property type="entry name" value="ERAP1_C"/>
    <property type="match status" value="1"/>
</dbReference>
<dbReference type="PANTHER" id="PTHR11533">
    <property type="entry name" value="PROTEASE M1 ZINC METALLOPROTEASE"/>
    <property type="match status" value="1"/>
</dbReference>
<evidence type="ECO:0000313" key="5">
    <source>
        <dbReference type="Proteomes" id="UP001281410"/>
    </source>
</evidence>
<dbReference type="GO" id="GO:0043171">
    <property type="term" value="P:peptide catabolic process"/>
    <property type="evidence" value="ECO:0007669"/>
    <property type="project" value="TreeGrafter"/>
</dbReference>
<evidence type="ECO:0000259" key="3">
    <source>
        <dbReference type="Pfam" id="PF11838"/>
    </source>
</evidence>
<keyword evidence="5" id="KW-1185">Reference proteome</keyword>